<evidence type="ECO:0000313" key="2">
    <source>
        <dbReference type="EMBL" id="RID98624.1"/>
    </source>
</evidence>
<sequence>MTNPASGRRRTSLGLLLAASLAMSGCAMLAPKTPEQQVQAKAAEYWKARVANDYKKAYTLLVPSYRKIRTDEQFRQQFGEGASIASAEVTKVTCEATRCEAQVKLGVKTGLPSLGLGTVTSYLTDVWLLEDGAWWRFQGT</sequence>
<dbReference type="OrthoDB" id="8796993at2"/>
<keyword evidence="3" id="KW-1185">Reference proteome</keyword>
<accession>A0A398C8I0</accession>
<organism evidence="2 3">
    <name type="scientific">Simplicispira hankyongi</name>
    <dbReference type="NCBI Taxonomy" id="2315688"/>
    <lineage>
        <taxon>Bacteria</taxon>
        <taxon>Pseudomonadati</taxon>
        <taxon>Pseudomonadota</taxon>
        <taxon>Betaproteobacteria</taxon>
        <taxon>Burkholderiales</taxon>
        <taxon>Comamonadaceae</taxon>
        <taxon>Simplicispira</taxon>
    </lineage>
</organism>
<dbReference type="RefSeq" id="WP_119109289.1">
    <property type="nucleotide sequence ID" value="NZ_QXJC01000003.1"/>
</dbReference>
<evidence type="ECO:0000313" key="3">
    <source>
        <dbReference type="Proteomes" id="UP000266302"/>
    </source>
</evidence>
<dbReference type="Proteomes" id="UP000266302">
    <property type="component" value="Unassembled WGS sequence"/>
</dbReference>
<reference evidence="2 3" key="1">
    <citation type="submission" date="2018-09" db="EMBL/GenBank/DDBJ databases">
        <title>Draft genome of Simplicispira sp. NY-02.</title>
        <authorList>
            <person name="Im W.T."/>
        </authorList>
    </citation>
    <scope>NUCLEOTIDE SEQUENCE [LARGE SCALE GENOMIC DNA]</scope>
    <source>
        <strain evidence="2 3">NY-02</strain>
    </source>
</reference>
<feature type="signal peptide" evidence="1">
    <location>
        <begin position="1"/>
        <end position="29"/>
    </location>
</feature>
<gene>
    <name evidence="2" type="ORF">D3F03_10470</name>
</gene>
<comment type="caution">
    <text evidence="2">The sequence shown here is derived from an EMBL/GenBank/DDBJ whole genome shotgun (WGS) entry which is preliminary data.</text>
</comment>
<proteinExistence type="predicted"/>
<protein>
    <recommendedName>
        <fullName evidence="4">Nuclear transport factor 2 family protein</fullName>
    </recommendedName>
</protein>
<dbReference type="EMBL" id="QXJC01000003">
    <property type="protein sequence ID" value="RID98624.1"/>
    <property type="molecule type" value="Genomic_DNA"/>
</dbReference>
<keyword evidence="1" id="KW-0732">Signal</keyword>
<dbReference type="AlphaFoldDB" id="A0A398C8I0"/>
<evidence type="ECO:0008006" key="4">
    <source>
        <dbReference type="Google" id="ProtNLM"/>
    </source>
</evidence>
<evidence type="ECO:0000256" key="1">
    <source>
        <dbReference type="SAM" id="SignalP"/>
    </source>
</evidence>
<feature type="chain" id="PRO_5017421333" description="Nuclear transport factor 2 family protein" evidence="1">
    <location>
        <begin position="30"/>
        <end position="140"/>
    </location>
</feature>
<name>A0A398C8I0_9BURK</name>